<reference evidence="3 4" key="1">
    <citation type="submission" date="2018-08" db="EMBL/GenBank/DDBJ databases">
        <title>Aphanomyces genome sequencing and annotation.</title>
        <authorList>
            <person name="Minardi D."/>
            <person name="Oidtmann B."/>
            <person name="Van Der Giezen M."/>
            <person name="Studholme D.J."/>
        </authorList>
    </citation>
    <scope>NUCLEOTIDE SEQUENCE [LARGE SCALE GENOMIC DNA]</scope>
    <source>
        <strain evidence="3 4">197901</strain>
    </source>
</reference>
<protein>
    <recommendedName>
        <fullName evidence="2">SH2 domain-containing protein</fullName>
    </recommendedName>
</protein>
<feature type="non-terminal residue" evidence="3">
    <location>
        <position position="1"/>
    </location>
</feature>
<dbReference type="Pfam" id="PF00017">
    <property type="entry name" value="SH2"/>
    <property type="match status" value="1"/>
</dbReference>
<keyword evidence="1" id="KW-0727">SH2 domain</keyword>
<dbReference type="InterPro" id="IPR036860">
    <property type="entry name" value="SH2_dom_sf"/>
</dbReference>
<evidence type="ECO:0000313" key="4">
    <source>
        <dbReference type="Proteomes" id="UP000266196"/>
    </source>
</evidence>
<feature type="domain" description="SH2" evidence="2">
    <location>
        <begin position="159"/>
        <end position="244"/>
    </location>
</feature>
<proteinExistence type="predicted"/>
<evidence type="ECO:0000313" key="3">
    <source>
        <dbReference type="EMBL" id="RHZ01236.1"/>
    </source>
</evidence>
<dbReference type="EMBL" id="QUTE01014884">
    <property type="protein sequence ID" value="RHZ01236.1"/>
    <property type="molecule type" value="Genomic_DNA"/>
</dbReference>
<sequence>PGNAKAISDVAPQNDMATIEYFLVRSKATAVESIRHNKLDTVSCIATDFGASLMLKHDVVLRRKNDLDMIEFKSVTFGGFHIVAPIRVTLLVALFQCPAIMLPQMSMKEASVYLDVCLERKSDVVFRDWERFLIRFGPFDKCVLKAVQCFQDKLGVAPWFHGVISRAQAEAVTTSSDDGAFLVRFSETQPDKFTLTYMKVHTDPIYNGRKEIKNVLIVHNPREGYGLQDGGNGVKYPSIASFIEGSSVRLRTPVRDGPTFARNHESGKQ</sequence>
<organism evidence="3 4">
    <name type="scientific">Aphanomyces astaci</name>
    <name type="common">Crayfish plague agent</name>
    <dbReference type="NCBI Taxonomy" id="112090"/>
    <lineage>
        <taxon>Eukaryota</taxon>
        <taxon>Sar</taxon>
        <taxon>Stramenopiles</taxon>
        <taxon>Oomycota</taxon>
        <taxon>Saprolegniomycetes</taxon>
        <taxon>Saprolegniales</taxon>
        <taxon>Verrucalvaceae</taxon>
        <taxon>Aphanomyces</taxon>
    </lineage>
</organism>
<gene>
    <name evidence="3" type="ORF">DYB31_016299</name>
</gene>
<comment type="caution">
    <text evidence="3">The sequence shown here is derived from an EMBL/GenBank/DDBJ whole genome shotgun (WGS) entry which is preliminary data.</text>
</comment>
<dbReference type="SUPFAM" id="SSF55550">
    <property type="entry name" value="SH2 domain"/>
    <property type="match status" value="1"/>
</dbReference>
<dbReference type="CDD" id="cd00173">
    <property type="entry name" value="SH2"/>
    <property type="match status" value="1"/>
</dbReference>
<accession>A0A397EUC4</accession>
<dbReference type="AlphaFoldDB" id="A0A397EUC4"/>
<dbReference type="PROSITE" id="PS50001">
    <property type="entry name" value="SH2"/>
    <property type="match status" value="1"/>
</dbReference>
<dbReference type="Gene3D" id="3.30.505.10">
    <property type="entry name" value="SH2 domain"/>
    <property type="match status" value="1"/>
</dbReference>
<dbReference type="Proteomes" id="UP000266196">
    <property type="component" value="Unassembled WGS sequence"/>
</dbReference>
<evidence type="ECO:0000259" key="2">
    <source>
        <dbReference type="PROSITE" id="PS50001"/>
    </source>
</evidence>
<dbReference type="VEuPathDB" id="FungiDB:H257_03170"/>
<dbReference type="InterPro" id="IPR000980">
    <property type="entry name" value="SH2"/>
</dbReference>
<dbReference type="SMART" id="SM00252">
    <property type="entry name" value="SH2"/>
    <property type="match status" value="1"/>
</dbReference>
<dbReference type="VEuPathDB" id="FungiDB:H257_03171"/>
<evidence type="ECO:0000256" key="1">
    <source>
        <dbReference type="PROSITE-ProRule" id="PRU00191"/>
    </source>
</evidence>
<name>A0A397EUC4_APHAT</name>